<reference evidence="1" key="2">
    <citation type="submission" date="2020-09" db="EMBL/GenBank/DDBJ databases">
        <authorList>
            <person name="Sun Q."/>
            <person name="Zhou Y."/>
        </authorList>
    </citation>
    <scope>NUCLEOTIDE SEQUENCE</scope>
    <source>
        <strain evidence="1">CGMCC 1.12751</strain>
    </source>
</reference>
<dbReference type="Pfam" id="PF05359">
    <property type="entry name" value="DUF748"/>
    <property type="match status" value="1"/>
</dbReference>
<dbReference type="AlphaFoldDB" id="A0A917LJP6"/>
<name>A0A917LJP6_9FLAO</name>
<proteinExistence type="predicted"/>
<dbReference type="InterPro" id="IPR008023">
    <property type="entry name" value="DUF748"/>
</dbReference>
<protein>
    <recommendedName>
        <fullName evidence="3">DUF748 domain-containing protein</fullName>
    </recommendedName>
</protein>
<dbReference type="PANTHER" id="PTHR30441">
    <property type="entry name" value="DUF748 DOMAIN-CONTAINING PROTEIN"/>
    <property type="match status" value="1"/>
</dbReference>
<evidence type="ECO:0008006" key="3">
    <source>
        <dbReference type="Google" id="ProtNLM"/>
    </source>
</evidence>
<accession>A0A917LJP6</accession>
<organism evidence="1 2">
    <name type="scientific">Bizionia arctica</name>
    <dbReference type="NCBI Taxonomy" id="1495645"/>
    <lineage>
        <taxon>Bacteria</taxon>
        <taxon>Pseudomonadati</taxon>
        <taxon>Bacteroidota</taxon>
        <taxon>Flavobacteriia</taxon>
        <taxon>Flavobacteriales</taxon>
        <taxon>Flavobacteriaceae</taxon>
        <taxon>Bizionia</taxon>
    </lineage>
</organism>
<evidence type="ECO:0000313" key="2">
    <source>
        <dbReference type="Proteomes" id="UP000625976"/>
    </source>
</evidence>
<sequence length="695" mass="79391">MGIKSYVIKNSKELIGRQIDFDDFKLNYFTGTLKITDFKMFEPDNVTNFVSFDSLIIDTEIYRYFKNEKVLEQVYLKGLIVNTILQDSSFNFDDLIKFHTLDTDSTKIEDTEPFQYFLSNLELKNAQFIYNDRNIDNITDIEDLSFFIPFIGWNQEKKSNVDVKFNLKKGGSITSSFNVNPVDGEFDANIAVNELYLDAFYKYVVEYANINSFNGKLNSQIYISGNINEAIKSIISGKVTINDFEMTDKQDKKFLAAKNLKVALQKIDYANSTYVIDSLNINDTYTFFHLDSISNNLFEIFKLNESNQNASTTTIADRSSIDSSADKIYYAINHLNLNNGVLDYTDNLTGEEFDYHLSQIQMESDSIFSSSKWVNIYSDMLLNNRGTLNAKIGVNPQNTDNAEINITIEKFLLSDINIYSNHYMGHDILEGDFYYNTKTEITDGTITSENKLLIKSVAISSNEKGLYKLPLKFALFLLKDKNGDVNLDVPVRGDLNDPSINVGKIVWTTFKNLIVKTAARPINFLAGLVDGDPKELEEITLTYTDTIPSEKSIKQLNKLIDLENRKEGLKIEIVHFADLNLQKEAIAMAEVGSLYNIETKKDYLHDLKGFETFLFAKVESDSLSVKDAVLRWSTNQNLDSLVNDYNSKLIKNTQDYLLEKNPFTKIQVIVADPKEPEHSGSNSKFKMTYNMLDDR</sequence>
<comment type="caution">
    <text evidence="1">The sequence shown here is derived from an EMBL/GenBank/DDBJ whole genome shotgun (WGS) entry which is preliminary data.</text>
</comment>
<dbReference type="Proteomes" id="UP000625976">
    <property type="component" value="Unassembled WGS sequence"/>
</dbReference>
<dbReference type="GO" id="GO:0005886">
    <property type="term" value="C:plasma membrane"/>
    <property type="evidence" value="ECO:0007669"/>
    <property type="project" value="TreeGrafter"/>
</dbReference>
<dbReference type="InterPro" id="IPR052894">
    <property type="entry name" value="AsmA-related"/>
</dbReference>
<dbReference type="PANTHER" id="PTHR30441:SF8">
    <property type="entry name" value="DUF748 DOMAIN-CONTAINING PROTEIN"/>
    <property type="match status" value="1"/>
</dbReference>
<reference evidence="1" key="1">
    <citation type="journal article" date="2014" name="Int. J. Syst. Evol. Microbiol.">
        <title>Complete genome sequence of Corynebacterium casei LMG S-19264T (=DSM 44701T), isolated from a smear-ripened cheese.</title>
        <authorList>
            <consortium name="US DOE Joint Genome Institute (JGI-PGF)"/>
            <person name="Walter F."/>
            <person name="Albersmeier A."/>
            <person name="Kalinowski J."/>
            <person name="Ruckert C."/>
        </authorList>
    </citation>
    <scope>NUCLEOTIDE SEQUENCE</scope>
    <source>
        <strain evidence="1">CGMCC 1.12751</strain>
    </source>
</reference>
<evidence type="ECO:0000313" key="1">
    <source>
        <dbReference type="EMBL" id="GGG32581.1"/>
    </source>
</evidence>
<keyword evidence="2" id="KW-1185">Reference proteome</keyword>
<dbReference type="EMBL" id="BMFQ01000001">
    <property type="protein sequence ID" value="GGG32581.1"/>
    <property type="molecule type" value="Genomic_DNA"/>
</dbReference>
<dbReference type="GO" id="GO:0090313">
    <property type="term" value="P:regulation of protein targeting to membrane"/>
    <property type="evidence" value="ECO:0007669"/>
    <property type="project" value="TreeGrafter"/>
</dbReference>
<gene>
    <name evidence="1" type="ORF">GCM10010976_00470</name>
</gene>